<dbReference type="InterPro" id="IPR029487">
    <property type="entry name" value="NEL_dom"/>
</dbReference>
<dbReference type="PROSITE" id="PS52053">
    <property type="entry name" value="NEL"/>
    <property type="match status" value="1"/>
</dbReference>
<dbReference type="SUPFAM" id="SSF52058">
    <property type="entry name" value="L domain-like"/>
    <property type="match status" value="2"/>
</dbReference>
<dbReference type="Gene3D" id="1.20.1270.130">
    <property type="entry name" value="Shigella T3SS effector IpaH domain"/>
    <property type="match status" value="1"/>
</dbReference>
<dbReference type="GO" id="GO:0016567">
    <property type="term" value="P:protein ubiquitination"/>
    <property type="evidence" value="ECO:0007669"/>
    <property type="project" value="InterPro"/>
</dbReference>
<evidence type="ECO:0000259" key="8">
    <source>
        <dbReference type="PROSITE" id="PS52053"/>
    </source>
</evidence>
<dbReference type="GO" id="GO:0005737">
    <property type="term" value="C:cytoplasm"/>
    <property type="evidence" value="ECO:0007669"/>
    <property type="project" value="TreeGrafter"/>
</dbReference>
<dbReference type="PANTHER" id="PTHR48051">
    <property type="match status" value="1"/>
</dbReference>
<keyword evidence="6" id="KW-0832">Ubl conjugation</keyword>
<dbReference type="Gene3D" id="1.20.58.360">
    <property type="entry name" value="Shigella T3SS effector IpaH defines"/>
    <property type="match status" value="1"/>
</dbReference>
<dbReference type="GO" id="GO:0005576">
    <property type="term" value="C:extracellular region"/>
    <property type="evidence" value="ECO:0007669"/>
    <property type="project" value="UniProtKB-UniRule"/>
</dbReference>
<organism evidence="9 10">
    <name type="scientific">Pseudomonas fluorescens R124</name>
    <dbReference type="NCBI Taxonomy" id="743713"/>
    <lineage>
        <taxon>Bacteria</taxon>
        <taxon>Pseudomonadati</taxon>
        <taxon>Pseudomonadota</taxon>
        <taxon>Gammaproteobacteria</taxon>
        <taxon>Pseudomonadales</taxon>
        <taxon>Pseudomonadaceae</taxon>
        <taxon>Pseudomonas</taxon>
    </lineage>
</organism>
<proteinExistence type="inferred from homology"/>
<keyword evidence="3" id="KW-0433">Leucine-rich repeat</keyword>
<evidence type="ECO:0000313" key="9">
    <source>
        <dbReference type="EMBL" id="EJZ58615.1"/>
    </source>
</evidence>
<feature type="active site" description="Glycyl thioester intermediate" evidence="6">
    <location>
        <position position="2142"/>
    </location>
</feature>
<comment type="catalytic activity">
    <reaction evidence="1">
        <text>S-ubiquitinyl-[E2 ubiquitin-conjugating enzyme]-L-cysteine + [acceptor protein]-L-lysine = [E2 ubiquitin-conjugating enzyme]-L-cysteine + N(6)-ubiquitinyl-[acceptor protein]-L-lysine.</text>
        <dbReference type="EC" id="2.3.2.27"/>
    </reaction>
</comment>
<evidence type="ECO:0000256" key="3">
    <source>
        <dbReference type="ARBA" id="ARBA00022614"/>
    </source>
</evidence>
<dbReference type="OrthoDB" id="1467561at2"/>
<evidence type="ECO:0000256" key="4">
    <source>
        <dbReference type="ARBA" id="ARBA00022737"/>
    </source>
</evidence>
<feature type="region of interest" description="Disordered" evidence="7">
    <location>
        <begin position="1"/>
        <end position="33"/>
    </location>
</feature>
<comment type="PTM">
    <text evidence="6">Ubiquitinated in the presence of host E1 ubiquitin-activating enzyme, E2 ubiquitin-conjugating enzyme and ubiquitin.</text>
</comment>
<evidence type="ECO:0000256" key="7">
    <source>
        <dbReference type="SAM" id="MobiDB-lite"/>
    </source>
</evidence>
<dbReference type="Gene3D" id="3.80.10.10">
    <property type="entry name" value="Ribonuclease Inhibitor"/>
    <property type="match status" value="3"/>
</dbReference>
<keyword evidence="4" id="KW-0677">Repeat</keyword>
<keyword evidence="6" id="KW-0808">Transferase</keyword>
<dbReference type="SMART" id="SM00369">
    <property type="entry name" value="LRR_TYP"/>
    <property type="match status" value="7"/>
</dbReference>
<dbReference type="PANTHER" id="PTHR48051:SF46">
    <property type="entry name" value="LEUCINE RICH REPEAT-CONTAINING DOMAIN PROTEIN"/>
    <property type="match status" value="1"/>
</dbReference>
<sequence>MSTQLPTLPVETRAPRNLPGASAPTRTGPSLHGPLLEQTIPDWLVDATPARRAALKQAPTRMPAWHQALSAAQQQGLTEQVTAGFRAQTRLDQTMAGLEGIEAFAQALLVKALKAQFNVEVDVNKTLLCLRRPLELGVLEVEVSTFEVLKLSLLQAALHNFEAWECEEGAYHRASGFVVETATAGTFQVVTPGITVRQFLALCRSLDIGALYQTRVNSFFNDTPALREQFIDSQKGALRAAAELALLKKDIEADDYRMILSVVAGEMRPQLRNKPVWFRDLGLMKRRMTGCVVFSICERYRYTDDFIVYIPHDPEQPLKRCNFTQLNAMLKRRFTARDPAAPPGDATAYQRFFSQFVAYADRPYYFSQFTRPAATTPVDPLHSVWVKVAQLIPPFSVVARIKELPPERQGQREPQEDPYLNPVDVTHQGSAGLWAENSDLWAYLYEQHRARFIADARAHAVPTADADAKARARKLNHLLELGMFALNMVSMFVPVLGEVMMTVMAGQLLYESLEGVVEWSEGDRQAAKAHLVDVAQNLALIGVMGGVGKAFGKLNAVKPEPLIEALEPVECPDGKTRLWQPDLTPYESPVSLDAATGHDAQGLYRLNGETWIRREGKVYRTQYDESLQKWRILHPSDPTAYQPILQHNRLGAWRHTLERPLTWDRLTMLRRLGHSTEAFSDQQLLEIADVSGVSDDALRQTHLEHQPAPLALADTLRLYAADQATGRIIDQVEQGLPLDEQYLLTLPLLGEMPRWPSGRVLEVFDGPGLSGAHVRYGASLLPGERLKAPIRVSRADVLEGQLPARILAALDEPEIQWMLGREPARVVESRPAELRKQLAEHMKSRQPAMFEQLYAEPQLQDPRIARLQTATPGLGSSAAARVLLNANAEELGRLQTGKRVPLRLLEESREYARQRRFDHAVAGLHMENMATGERQWLALRALQRLRGWRDDVRLEVREGSFQGPLLDSIGSESAGQTKYLVKRGSVYQAFDERGEPLNSMPRHGDNFFASIMHALPDQSRQSLGFPDVSASLDLRRAVIEHVMQHRSELVRLAAKRQGASKVFKAPVRVPRHGPGYYASGRGLGVNPLLVSRVQDLYPALTDQQAGAFILKQLSLGKSDAQIYELLQRRTREWTELESTLDQWEGTEALMDAPAIMGGKSSVVRNLKQSWRNAPLADIQPGAGRLDLACDEQLPALTADFSHVRDLSIRGRCITDGNADALLASFTQVRSLRINATSETFSNVPAALSAMPELRELTLYSAMPFAADMPVRLSQLTQLQALTVCASSYQAIAFDFSALRNLRRLEINTHGLLEWPAGTLQLPNLERLNLSDTGISTLPAELLEGHEKLWSGLSLDWSRFSRENFKVAYEYVKSHPEHLIDREAMVRDYCKGELRRLGEGMSTSPEQVFNRFFERWPDEPQRVSAIDALSDQYATLDRGLNDWQQQVLVSRESLKEIIGRSNAAHVIRTSWRKGLFKRYGSTVSASTLDLSGLMLSDLPPLPAEAFSHVRSLLLQGQRVGAAQMRSFVSAFDELKTLDLSDNSLEALPLQPERLARLSRLDFSANRLSDTLQVQETLEALPALEYLDLHDNPLTDLNVGRLGRLKALSLRDTRIQNWPTGAEDLPQLSWVDLRNSQITTLPPALLESHALIHTNLTGAPLTAQASEALRAAQHRIELEVGWPEGALAAFANEPVPDVFPPAEDGLSISRHLLPLAQASVSEGQAWMIESLQRIQPALTDEQALQAIEELRGSGLADAQISTRIAGWSETYESLVRTLNGWLYTRNFRGTDWSISSQTRNLAAWRILTCWRARLPGAQAQAEVVLHLNGLQLGDLPRLPQDFAHVERLNLTGVMLTAEGSNDFLAAFSQVRNLVLNGNELTTLPEAVRHMSALEWLELSSNGFDDAGPLYEALSGLEHLRWLDVSYNNFEAFDVSFLPRLESLDLASNNLTEWPAGTLDAQYLRRLVLSRNDITTIPESALEGDHDDLIGGTDLTDNYNLSPQTLEQIRAYQTRTGYQQVLGFSVTELEEMVDDATGGLSETTDSFESDETLPPEPADVQQKAPWLANLAPEQMVTRGQLWDQLAAEPDSAAFFHLLERLQDTREFRIANADLTRRVWTVMEAAASNTQLREVIFAGSTTHGTCVDGRILTFSGLESKVFTYNALLDLPAGRPGIRGQALLALSRQLFRLDKVDELARSAAASSGFDEAEVRLGYRIGLTGGWDDGLELPGQPKNMTFASGVTPQQLVNARAEILNAERSERFLEDLIQRDYWLDYLREQQPEAFSKLDEAQWQEEGEDEGLSVDDPLYLSRLFDQAAERNARLIELSRQEIEHIESSASAPRPGSSRSLSGA</sequence>
<dbReference type="GO" id="GO:0061630">
    <property type="term" value="F:ubiquitin protein ligase activity"/>
    <property type="evidence" value="ECO:0007669"/>
    <property type="project" value="UniProtKB-EC"/>
</dbReference>
<accession>A0A7U9GU79</accession>
<dbReference type="InterPro" id="IPR050216">
    <property type="entry name" value="LRR_domain-containing"/>
</dbReference>
<feature type="region of interest" description="Disordered" evidence="7">
    <location>
        <begin position="2034"/>
        <end position="2055"/>
    </location>
</feature>
<evidence type="ECO:0000256" key="6">
    <source>
        <dbReference type="PROSITE-ProRule" id="PRU01398"/>
    </source>
</evidence>
<keyword evidence="5" id="KW-0843">Virulence</keyword>
<name>A0A7U9GU79_PSEFL</name>
<reference evidence="9 10" key="1">
    <citation type="submission" date="2012-08" db="EMBL/GenBank/DDBJ databases">
        <title>The genome of cave-isolated P. fluorescens strain R124 demonstrates phenotypic adaptation to the mineral environment.</title>
        <authorList>
            <person name="Barton M.D."/>
            <person name="Petronio M."/>
            <person name="Giarrizzo J.G."/>
            <person name="Bowling B.V."/>
            <person name="Barton H.A."/>
        </authorList>
    </citation>
    <scope>NUCLEOTIDE SEQUENCE [LARGE SCALE GENOMIC DNA]</scope>
    <source>
        <strain evidence="9 10">R124</strain>
    </source>
</reference>
<keyword evidence="6" id="KW-1035">Host cytoplasm</keyword>
<keyword evidence="6" id="KW-0833">Ubl conjugation pathway</keyword>
<evidence type="ECO:0000256" key="5">
    <source>
        <dbReference type="ARBA" id="ARBA00023026"/>
    </source>
</evidence>
<dbReference type="InterPro" id="IPR032675">
    <property type="entry name" value="LRR_dom_sf"/>
</dbReference>
<protein>
    <recommendedName>
        <fullName evidence="2">RING-type E3 ubiquitin transferase</fullName>
        <ecNumber evidence="2">2.3.2.27</ecNumber>
    </recommendedName>
</protein>
<dbReference type="Pfam" id="PF20178">
    <property type="entry name" value="ToxA_N"/>
    <property type="match status" value="1"/>
</dbReference>
<dbReference type="EC" id="2.3.2.27" evidence="2"/>
<evidence type="ECO:0000313" key="10">
    <source>
        <dbReference type="Proteomes" id="UP000006045"/>
    </source>
</evidence>
<keyword evidence="6" id="KW-0964">Secreted</keyword>
<feature type="region of interest" description="Disordered" evidence="7">
    <location>
        <begin position="2331"/>
        <end position="2351"/>
    </location>
</feature>
<dbReference type="RefSeq" id="WP_003225502.1">
    <property type="nucleotide sequence ID" value="NZ_CM001561.1"/>
</dbReference>
<dbReference type="Pfam" id="PF14496">
    <property type="entry name" value="NEL"/>
    <property type="match status" value="1"/>
</dbReference>
<dbReference type="EMBL" id="CM001561">
    <property type="protein sequence ID" value="EJZ58615.1"/>
    <property type="molecule type" value="Genomic_DNA"/>
</dbReference>
<gene>
    <name evidence="9" type="ORF">I1A_002946</name>
</gene>
<feature type="compositionally biased region" description="Low complexity" evidence="7">
    <location>
        <begin position="2335"/>
        <end position="2351"/>
    </location>
</feature>
<dbReference type="InterPro" id="IPR003591">
    <property type="entry name" value="Leu-rich_rpt_typical-subtyp"/>
</dbReference>
<feature type="domain" description="NEL" evidence="8">
    <location>
        <begin position="2055"/>
        <end position="2351"/>
    </location>
</feature>
<evidence type="ECO:0000256" key="2">
    <source>
        <dbReference type="ARBA" id="ARBA00012483"/>
    </source>
</evidence>
<dbReference type="Proteomes" id="UP000006045">
    <property type="component" value="Chromosome"/>
</dbReference>
<dbReference type="InterPro" id="IPR046673">
    <property type="entry name" value="ToxA_N"/>
</dbReference>
<comment type="similarity">
    <text evidence="6">Belongs to the LRR-containing bacterial E3 ligase family.</text>
</comment>
<evidence type="ECO:0000256" key="1">
    <source>
        <dbReference type="ARBA" id="ARBA00000900"/>
    </source>
</evidence>